<organism evidence="2 3">
    <name type="scientific">Rhipicephalus sanguineus</name>
    <name type="common">Brown dog tick</name>
    <name type="synonym">Ixodes sanguineus</name>
    <dbReference type="NCBI Taxonomy" id="34632"/>
    <lineage>
        <taxon>Eukaryota</taxon>
        <taxon>Metazoa</taxon>
        <taxon>Ecdysozoa</taxon>
        <taxon>Arthropoda</taxon>
        <taxon>Chelicerata</taxon>
        <taxon>Arachnida</taxon>
        <taxon>Acari</taxon>
        <taxon>Parasitiformes</taxon>
        <taxon>Ixodida</taxon>
        <taxon>Ixodoidea</taxon>
        <taxon>Ixodidae</taxon>
        <taxon>Rhipicephalinae</taxon>
        <taxon>Rhipicephalus</taxon>
        <taxon>Rhipicephalus</taxon>
    </lineage>
</organism>
<dbReference type="Proteomes" id="UP000821837">
    <property type="component" value="Chromosome 10"/>
</dbReference>
<dbReference type="InterPro" id="IPR016161">
    <property type="entry name" value="Ald_DH/histidinol_DH"/>
</dbReference>
<dbReference type="Gene3D" id="3.40.309.10">
    <property type="entry name" value="Aldehyde Dehydrogenase, Chain A, domain 2"/>
    <property type="match status" value="1"/>
</dbReference>
<dbReference type="SUPFAM" id="SSF53720">
    <property type="entry name" value="ALDH-like"/>
    <property type="match status" value="1"/>
</dbReference>
<name>A0A9D4T7H1_RHISA</name>
<feature type="domain" description="Aldehyde dehydrogenase" evidence="1">
    <location>
        <begin position="13"/>
        <end position="152"/>
    </location>
</feature>
<reference evidence="2" key="2">
    <citation type="submission" date="2021-09" db="EMBL/GenBank/DDBJ databases">
        <authorList>
            <person name="Jia N."/>
            <person name="Wang J."/>
            <person name="Shi W."/>
            <person name="Du L."/>
            <person name="Sun Y."/>
            <person name="Zhan W."/>
            <person name="Jiang J."/>
            <person name="Wang Q."/>
            <person name="Zhang B."/>
            <person name="Ji P."/>
            <person name="Sakyi L.B."/>
            <person name="Cui X."/>
            <person name="Yuan T."/>
            <person name="Jiang B."/>
            <person name="Yang W."/>
            <person name="Lam T.T.-Y."/>
            <person name="Chang Q."/>
            <person name="Ding S."/>
            <person name="Wang X."/>
            <person name="Zhu J."/>
            <person name="Ruan X."/>
            <person name="Zhao L."/>
            <person name="Wei J."/>
            <person name="Que T."/>
            <person name="Du C."/>
            <person name="Cheng J."/>
            <person name="Dai P."/>
            <person name="Han X."/>
            <person name="Huang E."/>
            <person name="Gao Y."/>
            <person name="Liu J."/>
            <person name="Shao H."/>
            <person name="Ye R."/>
            <person name="Li L."/>
            <person name="Wei W."/>
            <person name="Wang X."/>
            <person name="Wang C."/>
            <person name="Huo Q."/>
            <person name="Li W."/>
            <person name="Guo W."/>
            <person name="Chen H."/>
            <person name="Chen S."/>
            <person name="Zhou L."/>
            <person name="Zhou L."/>
            <person name="Ni X."/>
            <person name="Tian J."/>
            <person name="Zhou Y."/>
            <person name="Sheng Y."/>
            <person name="Liu T."/>
            <person name="Pan Y."/>
            <person name="Xia L."/>
            <person name="Li J."/>
            <person name="Zhao F."/>
            <person name="Cao W."/>
        </authorList>
    </citation>
    <scope>NUCLEOTIDE SEQUENCE</scope>
    <source>
        <strain evidence="2">Rsan-2018</strain>
        <tissue evidence="2">Larvae</tissue>
    </source>
</reference>
<accession>A0A9D4T7H1</accession>
<dbReference type="GO" id="GO:0016620">
    <property type="term" value="F:oxidoreductase activity, acting on the aldehyde or oxo group of donors, NAD or NADP as acceptor"/>
    <property type="evidence" value="ECO:0007669"/>
    <property type="project" value="InterPro"/>
</dbReference>
<dbReference type="FunFam" id="3.40.605.10:FF:000026">
    <property type="entry name" value="Aldehyde dehydrogenase, putative"/>
    <property type="match status" value="1"/>
</dbReference>
<dbReference type="InterPro" id="IPR015590">
    <property type="entry name" value="Aldehyde_DH_dom"/>
</dbReference>
<dbReference type="Pfam" id="PF00171">
    <property type="entry name" value="Aldedh"/>
    <property type="match status" value="1"/>
</dbReference>
<dbReference type="AlphaFoldDB" id="A0A9D4T7H1"/>
<dbReference type="InterPro" id="IPR016162">
    <property type="entry name" value="Ald_DH_N"/>
</dbReference>
<keyword evidence="3" id="KW-1185">Reference proteome</keyword>
<proteinExistence type="predicted"/>
<gene>
    <name evidence="2" type="ORF">HPB52_011418</name>
</gene>
<evidence type="ECO:0000313" key="2">
    <source>
        <dbReference type="EMBL" id="KAH7976299.1"/>
    </source>
</evidence>
<comment type="caution">
    <text evidence="2">The sequence shown here is derived from an EMBL/GenBank/DDBJ whole genome shotgun (WGS) entry which is preliminary data.</text>
</comment>
<dbReference type="InterPro" id="IPR016163">
    <property type="entry name" value="Ald_DH_C"/>
</dbReference>
<dbReference type="Gene3D" id="3.40.605.10">
    <property type="entry name" value="Aldehyde Dehydrogenase, Chain A, domain 1"/>
    <property type="match status" value="1"/>
</dbReference>
<reference evidence="2" key="1">
    <citation type="journal article" date="2020" name="Cell">
        <title>Large-Scale Comparative Analyses of Tick Genomes Elucidate Their Genetic Diversity and Vector Capacities.</title>
        <authorList>
            <consortium name="Tick Genome and Microbiome Consortium (TIGMIC)"/>
            <person name="Jia N."/>
            <person name="Wang J."/>
            <person name="Shi W."/>
            <person name="Du L."/>
            <person name="Sun Y."/>
            <person name="Zhan W."/>
            <person name="Jiang J.F."/>
            <person name="Wang Q."/>
            <person name="Zhang B."/>
            <person name="Ji P."/>
            <person name="Bell-Sakyi L."/>
            <person name="Cui X.M."/>
            <person name="Yuan T.T."/>
            <person name="Jiang B.G."/>
            <person name="Yang W.F."/>
            <person name="Lam T.T."/>
            <person name="Chang Q.C."/>
            <person name="Ding S.J."/>
            <person name="Wang X.J."/>
            <person name="Zhu J.G."/>
            <person name="Ruan X.D."/>
            <person name="Zhao L."/>
            <person name="Wei J.T."/>
            <person name="Ye R.Z."/>
            <person name="Que T.C."/>
            <person name="Du C.H."/>
            <person name="Zhou Y.H."/>
            <person name="Cheng J.X."/>
            <person name="Dai P.F."/>
            <person name="Guo W.B."/>
            <person name="Han X.H."/>
            <person name="Huang E.J."/>
            <person name="Li L.F."/>
            <person name="Wei W."/>
            <person name="Gao Y.C."/>
            <person name="Liu J.Z."/>
            <person name="Shao H.Z."/>
            <person name="Wang X."/>
            <person name="Wang C.C."/>
            <person name="Yang T.C."/>
            <person name="Huo Q.B."/>
            <person name="Li W."/>
            <person name="Chen H.Y."/>
            <person name="Chen S.E."/>
            <person name="Zhou L.G."/>
            <person name="Ni X.B."/>
            <person name="Tian J.H."/>
            <person name="Sheng Y."/>
            <person name="Liu T."/>
            <person name="Pan Y.S."/>
            <person name="Xia L.Y."/>
            <person name="Li J."/>
            <person name="Zhao F."/>
            <person name="Cao W.C."/>
        </authorList>
    </citation>
    <scope>NUCLEOTIDE SEQUENCE</scope>
    <source>
        <strain evidence="2">Rsan-2018</strain>
    </source>
</reference>
<evidence type="ECO:0000259" key="1">
    <source>
        <dbReference type="Pfam" id="PF00171"/>
    </source>
</evidence>
<dbReference type="VEuPathDB" id="VectorBase:RSAN_051509"/>
<protein>
    <recommendedName>
        <fullName evidence="1">Aldehyde dehydrogenase domain-containing protein</fullName>
    </recommendedName>
</protein>
<dbReference type="EMBL" id="JABSTV010001246">
    <property type="protein sequence ID" value="KAH7976299.1"/>
    <property type="molecule type" value="Genomic_DNA"/>
</dbReference>
<dbReference type="PANTHER" id="PTHR11699">
    <property type="entry name" value="ALDEHYDE DEHYDROGENASE-RELATED"/>
    <property type="match status" value="1"/>
</dbReference>
<sequence>MVRRTTSSPWRSSSTVQRAVAEGARLIHGGRRLPRPSLFLQPTIMVDVEDHMAAAKEESFGPTMLISRFRDGYVEGVLRRAKATEYGLASGVFTRDLSKALRVVGALQAGTCFINCYNKIDAAAPFGGFKQSGYGKDWGHEALKDYLQIKCVTVEY</sequence>
<evidence type="ECO:0000313" key="3">
    <source>
        <dbReference type="Proteomes" id="UP000821837"/>
    </source>
</evidence>